<feature type="compositionally biased region" description="Basic and acidic residues" evidence="1">
    <location>
        <begin position="61"/>
        <end position="75"/>
    </location>
</feature>
<dbReference type="EMBL" id="CH476627">
    <property type="protein sequence ID" value="EDO03178.1"/>
    <property type="molecule type" value="Genomic_DNA"/>
</dbReference>
<name>A7EK12_SCLS1</name>
<sequence>MSAMCGVHKGCNTGMLKHCKAIRETFHGKEAFLKVNDHCKLCGDTHLDYEGSISDEDANDTPDKNDEPATKEGHNKKSKKTKKEAAANTERCSGVENKLVAKKRRRRPNSAGRSGVLHGLIGNMCGHDEDETTMEIMWHSGAC</sequence>
<dbReference type="GeneID" id="5489552"/>
<evidence type="ECO:0000256" key="1">
    <source>
        <dbReference type="SAM" id="MobiDB-lite"/>
    </source>
</evidence>
<dbReference type="HOGENOM" id="CLU_1807381_0_0_1"/>
<proteinExistence type="predicted"/>
<organism evidence="2 3">
    <name type="scientific">Sclerotinia sclerotiorum (strain ATCC 18683 / 1980 / Ss-1)</name>
    <name type="common">White mold</name>
    <name type="synonym">Whetzelinia sclerotiorum</name>
    <dbReference type="NCBI Taxonomy" id="665079"/>
    <lineage>
        <taxon>Eukaryota</taxon>
        <taxon>Fungi</taxon>
        <taxon>Dikarya</taxon>
        <taxon>Ascomycota</taxon>
        <taxon>Pezizomycotina</taxon>
        <taxon>Leotiomycetes</taxon>
        <taxon>Helotiales</taxon>
        <taxon>Sclerotiniaceae</taxon>
        <taxon>Sclerotinia</taxon>
    </lineage>
</organism>
<gene>
    <name evidence="2" type="ORF">SS1G_05658</name>
</gene>
<accession>A7EK12</accession>
<reference evidence="3" key="1">
    <citation type="journal article" date="2011" name="PLoS Genet.">
        <title>Genomic analysis of the necrotrophic fungal pathogens Sclerotinia sclerotiorum and Botrytis cinerea.</title>
        <authorList>
            <person name="Amselem J."/>
            <person name="Cuomo C.A."/>
            <person name="van Kan J.A."/>
            <person name="Viaud M."/>
            <person name="Benito E.P."/>
            <person name="Couloux A."/>
            <person name="Coutinho P.M."/>
            <person name="de Vries R.P."/>
            <person name="Dyer P.S."/>
            <person name="Fillinger S."/>
            <person name="Fournier E."/>
            <person name="Gout L."/>
            <person name="Hahn M."/>
            <person name="Kohn L."/>
            <person name="Lapalu N."/>
            <person name="Plummer K.M."/>
            <person name="Pradier J.M."/>
            <person name="Quevillon E."/>
            <person name="Sharon A."/>
            <person name="Simon A."/>
            <person name="ten Have A."/>
            <person name="Tudzynski B."/>
            <person name="Tudzynski P."/>
            <person name="Wincker P."/>
            <person name="Andrew M."/>
            <person name="Anthouard V."/>
            <person name="Beever R.E."/>
            <person name="Beffa R."/>
            <person name="Benoit I."/>
            <person name="Bouzid O."/>
            <person name="Brault B."/>
            <person name="Chen Z."/>
            <person name="Choquer M."/>
            <person name="Collemare J."/>
            <person name="Cotton P."/>
            <person name="Danchin E.G."/>
            <person name="Da Silva C."/>
            <person name="Gautier A."/>
            <person name="Giraud C."/>
            <person name="Giraud T."/>
            <person name="Gonzalez C."/>
            <person name="Grossetete S."/>
            <person name="Guldener U."/>
            <person name="Henrissat B."/>
            <person name="Howlett B.J."/>
            <person name="Kodira C."/>
            <person name="Kretschmer M."/>
            <person name="Lappartient A."/>
            <person name="Leroch M."/>
            <person name="Levis C."/>
            <person name="Mauceli E."/>
            <person name="Neuveglise C."/>
            <person name="Oeser B."/>
            <person name="Pearson M."/>
            <person name="Poulain J."/>
            <person name="Poussereau N."/>
            <person name="Quesneville H."/>
            <person name="Rascle C."/>
            <person name="Schumacher J."/>
            <person name="Segurens B."/>
            <person name="Sexton A."/>
            <person name="Silva E."/>
            <person name="Sirven C."/>
            <person name="Soanes D.M."/>
            <person name="Talbot N.J."/>
            <person name="Templeton M."/>
            <person name="Yandava C."/>
            <person name="Yarden O."/>
            <person name="Zeng Q."/>
            <person name="Rollins J.A."/>
            <person name="Lebrun M.H."/>
            <person name="Dickman M."/>
        </authorList>
    </citation>
    <scope>NUCLEOTIDE SEQUENCE [LARGE SCALE GENOMIC DNA]</scope>
    <source>
        <strain evidence="3">ATCC 18683 / 1980 / Ss-1</strain>
    </source>
</reference>
<evidence type="ECO:0000313" key="2">
    <source>
        <dbReference type="EMBL" id="EDO03178.1"/>
    </source>
</evidence>
<protein>
    <submittedName>
        <fullName evidence="2">Uncharacterized protein</fullName>
    </submittedName>
</protein>
<feature type="region of interest" description="Disordered" evidence="1">
    <location>
        <begin position="52"/>
        <end position="117"/>
    </location>
</feature>
<dbReference type="RefSeq" id="XP_001592737.1">
    <property type="nucleotide sequence ID" value="XM_001592687.1"/>
</dbReference>
<evidence type="ECO:0000313" key="3">
    <source>
        <dbReference type="Proteomes" id="UP000001312"/>
    </source>
</evidence>
<dbReference type="KEGG" id="ssl:SS1G_05658"/>
<dbReference type="Proteomes" id="UP000001312">
    <property type="component" value="Unassembled WGS sequence"/>
</dbReference>
<keyword evidence="3" id="KW-1185">Reference proteome</keyword>
<dbReference type="InParanoid" id="A7EK12"/>
<dbReference type="AlphaFoldDB" id="A7EK12"/>